<evidence type="ECO:0008006" key="3">
    <source>
        <dbReference type="Google" id="ProtNLM"/>
    </source>
</evidence>
<dbReference type="Gene3D" id="3.80.10.10">
    <property type="entry name" value="Ribonuclease Inhibitor"/>
    <property type="match status" value="1"/>
</dbReference>
<gene>
    <name evidence="1" type="ORF">BDV98DRAFT_566298</name>
</gene>
<dbReference type="SUPFAM" id="SSF52047">
    <property type="entry name" value="RNI-like"/>
    <property type="match status" value="1"/>
</dbReference>
<dbReference type="AlphaFoldDB" id="A0A5C3QN06"/>
<proteinExistence type="predicted"/>
<dbReference type="InterPro" id="IPR032675">
    <property type="entry name" value="LRR_dom_sf"/>
</dbReference>
<keyword evidence="2" id="KW-1185">Reference proteome</keyword>
<accession>A0A5C3QN06</accession>
<dbReference type="EMBL" id="ML178822">
    <property type="protein sequence ID" value="TFL02718.1"/>
    <property type="molecule type" value="Genomic_DNA"/>
</dbReference>
<reference evidence="1 2" key="1">
    <citation type="journal article" date="2019" name="Nat. Ecol. Evol.">
        <title>Megaphylogeny resolves global patterns of mushroom evolution.</title>
        <authorList>
            <person name="Varga T."/>
            <person name="Krizsan K."/>
            <person name="Foldi C."/>
            <person name="Dima B."/>
            <person name="Sanchez-Garcia M."/>
            <person name="Sanchez-Ramirez S."/>
            <person name="Szollosi G.J."/>
            <person name="Szarkandi J.G."/>
            <person name="Papp V."/>
            <person name="Albert L."/>
            <person name="Andreopoulos W."/>
            <person name="Angelini C."/>
            <person name="Antonin V."/>
            <person name="Barry K.W."/>
            <person name="Bougher N.L."/>
            <person name="Buchanan P."/>
            <person name="Buyck B."/>
            <person name="Bense V."/>
            <person name="Catcheside P."/>
            <person name="Chovatia M."/>
            <person name="Cooper J."/>
            <person name="Damon W."/>
            <person name="Desjardin D."/>
            <person name="Finy P."/>
            <person name="Geml J."/>
            <person name="Haridas S."/>
            <person name="Hughes K."/>
            <person name="Justo A."/>
            <person name="Karasinski D."/>
            <person name="Kautmanova I."/>
            <person name="Kiss B."/>
            <person name="Kocsube S."/>
            <person name="Kotiranta H."/>
            <person name="LaButti K.M."/>
            <person name="Lechner B.E."/>
            <person name="Liimatainen K."/>
            <person name="Lipzen A."/>
            <person name="Lukacs Z."/>
            <person name="Mihaltcheva S."/>
            <person name="Morgado L.N."/>
            <person name="Niskanen T."/>
            <person name="Noordeloos M.E."/>
            <person name="Ohm R.A."/>
            <person name="Ortiz-Santana B."/>
            <person name="Ovrebo C."/>
            <person name="Racz N."/>
            <person name="Riley R."/>
            <person name="Savchenko A."/>
            <person name="Shiryaev A."/>
            <person name="Soop K."/>
            <person name="Spirin V."/>
            <person name="Szebenyi C."/>
            <person name="Tomsovsky M."/>
            <person name="Tulloss R.E."/>
            <person name="Uehling J."/>
            <person name="Grigoriev I.V."/>
            <person name="Vagvolgyi C."/>
            <person name="Papp T."/>
            <person name="Martin F.M."/>
            <person name="Miettinen O."/>
            <person name="Hibbett D.S."/>
            <person name="Nagy L.G."/>
        </authorList>
    </citation>
    <scope>NUCLEOTIDE SEQUENCE [LARGE SCALE GENOMIC DNA]</scope>
    <source>
        <strain evidence="1 2">CBS 309.79</strain>
    </source>
</reference>
<evidence type="ECO:0000313" key="1">
    <source>
        <dbReference type="EMBL" id="TFL02718.1"/>
    </source>
</evidence>
<organism evidence="1 2">
    <name type="scientific">Pterulicium gracile</name>
    <dbReference type="NCBI Taxonomy" id="1884261"/>
    <lineage>
        <taxon>Eukaryota</taxon>
        <taxon>Fungi</taxon>
        <taxon>Dikarya</taxon>
        <taxon>Basidiomycota</taxon>
        <taxon>Agaricomycotina</taxon>
        <taxon>Agaricomycetes</taxon>
        <taxon>Agaricomycetidae</taxon>
        <taxon>Agaricales</taxon>
        <taxon>Pleurotineae</taxon>
        <taxon>Pterulaceae</taxon>
        <taxon>Pterulicium</taxon>
    </lineage>
</organism>
<evidence type="ECO:0000313" key="2">
    <source>
        <dbReference type="Proteomes" id="UP000305067"/>
    </source>
</evidence>
<sequence length="171" mass="18907">MKGMTKMLPRWKSYPQRIALERLDSALSRSSHRKHAAQVFSSLHLGEVNLHVQDGDSLDGILNLLPNPDVTTPLHTLRISLYNNRRLAVIPLHMVAAGAPNLCHLELNGCSVDWSTVVSSKTGARGPDFPSLLVLHTADLESPPPPHFLDSVLARSPRLQHLDIQRSLPDN</sequence>
<protein>
    <recommendedName>
        <fullName evidence="3">F-box domain-containing protein</fullName>
    </recommendedName>
</protein>
<name>A0A5C3QN06_9AGAR</name>
<dbReference type="Proteomes" id="UP000305067">
    <property type="component" value="Unassembled WGS sequence"/>
</dbReference>